<feature type="region of interest" description="Disordered" evidence="1">
    <location>
        <begin position="70"/>
        <end position="106"/>
    </location>
</feature>
<organism evidence="2 3">
    <name type="scientific">Eumeta variegata</name>
    <name type="common">Bagworm moth</name>
    <name type="synonym">Eumeta japonica</name>
    <dbReference type="NCBI Taxonomy" id="151549"/>
    <lineage>
        <taxon>Eukaryota</taxon>
        <taxon>Metazoa</taxon>
        <taxon>Ecdysozoa</taxon>
        <taxon>Arthropoda</taxon>
        <taxon>Hexapoda</taxon>
        <taxon>Insecta</taxon>
        <taxon>Pterygota</taxon>
        <taxon>Neoptera</taxon>
        <taxon>Endopterygota</taxon>
        <taxon>Lepidoptera</taxon>
        <taxon>Glossata</taxon>
        <taxon>Ditrysia</taxon>
        <taxon>Tineoidea</taxon>
        <taxon>Psychidae</taxon>
        <taxon>Oiketicinae</taxon>
        <taxon>Eumeta</taxon>
    </lineage>
</organism>
<proteinExistence type="predicted"/>
<protein>
    <submittedName>
        <fullName evidence="2">Uncharacterized protein</fullName>
    </submittedName>
</protein>
<dbReference type="Proteomes" id="UP000299102">
    <property type="component" value="Unassembled WGS sequence"/>
</dbReference>
<comment type="caution">
    <text evidence="2">The sequence shown here is derived from an EMBL/GenBank/DDBJ whole genome shotgun (WGS) entry which is preliminary data.</text>
</comment>
<dbReference type="EMBL" id="BGZK01000945">
    <property type="protein sequence ID" value="GBP66023.1"/>
    <property type="molecule type" value="Genomic_DNA"/>
</dbReference>
<evidence type="ECO:0000313" key="2">
    <source>
        <dbReference type="EMBL" id="GBP66023.1"/>
    </source>
</evidence>
<dbReference type="AlphaFoldDB" id="A0A4C1XSJ7"/>
<gene>
    <name evidence="2" type="ORF">EVAR_47523_1</name>
</gene>
<evidence type="ECO:0000256" key="1">
    <source>
        <dbReference type="SAM" id="MobiDB-lite"/>
    </source>
</evidence>
<accession>A0A4C1XSJ7</accession>
<reference evidence="2 3" key="1">
    <citation type="journal article" date="2019" name="Commun. Biol.">
        <title>The bagworm genome reveals a unique fibroin gene that provides high tensile strength.</title>
        <authorList>
            <person name="Kono N."/>
            <person name="Nakamura H."/>
            <person name="Ohtoshi R."/>
            <person name="Tomita M."/>
            <person name="Numata K."/>
            <person name="Arakawa K."/>
        </authorList>
    </citation>
    <scope>NUCLEOTIDE SEQUENCE [LARGE SCALE GENOMIC DNA]</scope>
</reference>
<name>A0A4C1XSJ7_EUMVA</name>
<evidence type="ECO:0000313" key="3">
    <source>
        <dbReference type="Proteomes" id="UP000299102"/>
    </source>
</evidence>
<sequence length="106" mass="12144">MKQDRCVETERRCVVPARPYGKYVFHVQKVLADPVVKPPLSVRLPACQRAVSHERTLKGNLLEHRHSRARVARGAGVTRHEKARRHKARETIRPPQFDAAPSARPR</sequence>
<keyword evidence="3" id="KW-1185">Reference proteome</keyword>